<feature type="region of interest" description="Disordered" evidence="1">
    <location>
        <begin position="374"/>
        <end position="417"/>
    </location>
</feature>
<accession>A0A9P5NH75</accession>
<reference evidence="2" key="1">
    <citation type="submission" date="2020-11" db="EMBL/GenBank/DDBJ databases">
        <authorList>
            <consortium name="DOE Joint Genome Institute"/>
            <person name="Ahrendt S."/>
            <person name="Riley R."/>
            <person name="Andreopoulos W."/>
            <person name="LaButti K."/>
            <person name="Pangilinan J."/>
            <person name="Ruiz-duenas F.J."/>
            <person name="Barrasa J.M."/>
            <person name="Sanchez-Garcia M."/>
            <person name="Camarero S."/>
            <person name="Miyauchi S."/>
            <person name="Serrano A."/>
            <person name="Linde D."/>
            <person name="Babiker R."/>
            <person name="Drula E."/>
            <person name="Ayuso-Fernandez I."/>
            <person name="Pacheco R."/>
            <person name="Padilla G."/>
            <person name="Ferreira P."/>
            <person name="Barriuso J."/>
            <person name="Kellner H."/>
            <person name="Castanera R."/>
            <person name="Alfaro M."/>
            <person name="Ramirez L."/>
            <person name="Pisabarro A.G."/>
            <person name="Kuo A."/>
            <person name="Tritt A."/>
            <person name="Lipzen A."/>
            <person name="He G."/>
            <person name="Yan M."/>
            <person name="Ng V."/>
            <person name="Cullen D."/>
            <person name="Martin F."/>
            <person name="Rosso M.-N."/>
            <person name="Henrissat B."/>
            <person name="Hibbett D."/>
            <person name="Martinez A.T."/>
            <person name="Grigoriev I.V."/>
        </authorList>
    </citation>
    <scope>NUCLEOTIDE SEQUENCE</scope>
    <source>
        <strain evidence="2">AH 44721</strain>
    </source>
</reference>
<feature type="compositionally biased region" description="Basic and acidic residues" evidence="1">
    <location>
        <begin position="406"/>
        <end position="417"/>
    </location>
</feature>
<keyword evidence="3" id="KW-1185">Reference proteome</keyword>
<comment type="caution">
    <text evidence="2">The sequence shown here is derived from an EMBL/GenBank/DDBJ whole genome shotgun (WGS) entry which is preliminary data.</text>
</comment>
<evidence type="ECO:0000256" key="1">
    <source>
        <dbReference type="SAM" id="MobiDB-lite"/>
    </source>
</evidence>
<dbReference type="InterPro" id="IPR040521">
    <property type="entry name" value="KDZ"/>
</dbReference>
<gene>
    <name evidence="2" type="ORF">CPB84DRAFT_1750702</name>
</gene>
<dbReference type="OrthoDB" id="3257768at2759"/>
<feature type="compositionally biased region" description="Polar residues" evidence="1">
    <location>
        <begin position="394"/>
        <end position="405"/>
    </location>
</feature>
<dbReference type="EMBL" id="JADNYJ010000116">
    <property type="protein sequence ID" value="KAF8883358.1"/>
    <property type="molecule type" value="Genomic_DNA"/>
</dbReference>
<organism evidence="2 3">
    <name type="scientific">Gymnopilus junonius</name>
    <name type="common">Spectacular rustgill mushroom</name>
    <name type="synonym">Gymnopilus spectabilis subsp. junonius</name>
    <dbReference type="NCBI Taxonomy" id="109634"/>
    <lineage>
        <taxon>Eukaryota</taxon>
        <taxon>Fungi</taxon>
        <taxon>Dikarya</taxon>
        <taxon>Basidiomycota</taxon>
        <taxon>Agaricomycotina</taxon>
        <taxon>Agaricomycetes</taxon>
        <taxon>Agaricomycetidae</taxon>
        <taxon>Agaricales</taxon>
        <taxon>Agaricineae</taxon>
        <taxon>Hymenogastraceae</taxon>
        <taxon>Gymnopilus</taxon>
    </lineage>
</organism>
<name>A0A9P5NH75_GYMJU</name>
<dbReference type="AlphaFoldDB" id="A0A9P5NH75"/>
<proteinExistence type="predicted"/>
<protein>
    <submittedName>
        <fullName evidence="2">Uncharacterized protein</fullName>
    </submittedName>
</protein>
<evidence type="ECO:0000313" key="2">
    <source>
        <dbReference type="EMBL" id="KAF8883358.1"/>
    </source>
</evidence>
<evidence type="ECO:0000313" key="3">
    <source>
        <dbReference type="Proteomes" id="UP000724874"/>
    </source>
</evidence>
<feature type="compositionally biased region" description="Basic residues" evidence="1">
    <location>
        <begin position="379"/>
        <end position="393"/>
    </location>
</feature>
<sequence length="573" mass="65576">MTQLSDVADVIRLARWLIPLIHVQNHKDDCMYCFSSAYKPNAGHFHGETAEHFWPTGNQLGSQTRQMNAGHCHDTLIDHFGDWNYKKTINLSNALYNDLIHAKQLFDIKFNIFKSISAQYSTFVPDWNLADRSWRPGDKDGSQIYQMLIDDLSSDFPTPAVDGKLSSLSKSKVHFIHEGLLIRLAQLDIKAKVLFYKKENSDALKTDIENARLHLRSHISKWCATQKHVIPRVGDFVVDQSKSSHIATKPEEERLFLPSDLSDIDRATLVPLMLCECERQLLEGQVFDLLCDLWTIVKALTNLLGGISEDDLILRPLTKEDTYCKQTNIKRQVGDTYCHEGLMWANRGPTGGTQPAHLAHGSVGLPLKASTVGMQGKHIAGKRKPQNKKRRRTGNQLSHSSSGEENTPKETKTRKGDHVQWYRTEAEMERWREEWEIKQVEFLRCIRSFGSYSSLWNELAKCNEQVQDMNISSRWMVSMLSNTSTKFMLHESTLFLSYRSHLVVISSIQSLEDQILKSQLFKENLKKWYLKAGRRGHSPSKLKAHCAELENAKTARGTLVIPEHKLYMINSTK</sequence>
<dbReference type="Pfam" id="PF18758">
    <property type="entry name" value="KDZ"/>
    <property type="match status" value="1"/>
</dbReference>
<dbReference type="Proteomes" id="UP000724874">
    <property type="component" value="Unassembled WGS sequence"/>
</dbReference>